<dbReference type="SMART" id="SM00220">
    <property type="entry name" value="S_TKc"/>
    <property type="match status" value="1"/>
</dbReference>
<dbReference type="InterPro" id="IPR000719">
    <property type="entry name" value="Prot_kinase_dom"/>
</dbReference>
<evidence type="ECO:0000256" key="8">
    <source>
        <dbReference type="ARBA" id="ARBA00049299"/>
    </source>
</evidence>
<dbReference type="GO" id="GO:0005524">
    <property type="term" value="F:ATP binding"/>
    <property type="evidence" value="ECO:0007669"/>
    <property type="project" value="UniProtKB-KW"/>
</dbReference>
<proteinExistence type="inferred from homology"/>
<evidence type="ECO:0000256" key="1">
    <source>
        <dbReference type="ARBA" id="ARBA00022679"/>
    </source>
</evidence>
<dbReference type="PANTHER" id="PTHR48013">
    <property type="entry name" value="DUAL SPECIFICITY MITOGEN-ACTIVATED PROTEIN KINASE KINASE 5-RELATED"/>
    <property type="match status" value="1"/>
</dbReference>
<dbReference type="PROSITE" id="PS50011">
    <property type="entry name" value="PROTEIN_KINASE_DOM"/>
    <property type="match status" value="1"/>
</dbReference>
<evidence type="ECO:0000256" key="5">
    <source>
        <dbReference type="ARBA" id="ARBA00038035"/>
    </source>
</evidence>
<dbReference type="EMBL" id="LGTL01000011">
    <property type="protein sequence ID" value="KPA79370.1"/>
    <property type="molecule type" value="Genomic_DNA"/>
</dbReference>
<sequence>MPAKRPQALEQLHVSVTPQEKAVSITDTMTLVVKGEGGVEMRVKQTGIAQGPGASQSAGQPKSDAVMNKIKFEDLRIGAELGKGSQGKVRVAQHKITGEKYAMKYITFDGDSDDLRSGLEAELRQVAAVKHQNIVSSYEAFFRDGRLYIVLEYMDCGTMHNLIERHPEGFSEDMLAYIARELFKGLEFLHELKMIHRDIKPANVLANTRGEIKISDFGVAKTFSGGDLQTLSAQGSVPYMSPERIQSKPYSFNSDIWSAGLTIAECAFRGYPFASLKPKMFELCQAIASNTARIKWDERERKFSDAFKDFIELCLLPAEARPNAKDMLQHPFIALAANINPAEAGKWMSPKKRDTVS</sequence>
<gene>
    <name evidence="11" type="ORF">ABB37_05810</name>
</gene>
<dbReference type="VEuPathDB" id="TriTrypDB:LpyrH10_11_2750"/>
<dbReference type="RefSeq" id="XP_015657809.1">
    <property type="nucleotide sequence ID" value="XM_015803984.1"/>
</dbReference>
<reference evidence="11 12" key="1">
    <citation type="submission" date="2015-07" db="EMBL/GenBank/DDBJ databases">
        <title>High-quality genome of monoxenous trypanosomatid Leptomonas pyrrhocoris.</title>
        <authorList>
            <person name="Flegontov P."/>
            <person name="Butenko A."/>
            <person name="Firsov S."/>
            <person name="Vlcek C."/>
            <person name="Logacheva M.D."/>
            <person name="Field M."/>
            <person name="Filatov D."/>
            <person name="Flegontova O."/>
            <person name="Gerasimov E."/>
            <person name="Jackson A.P."/>
            <person name="Kelly S."/>
            <person name="Opperdoes F."/>
            <person name="O'Reilly A."/>
            <person name="Votypka J."/>
            <person name="Yurchenko V."/>
            <person name="Lukes J."/>
        </authorList>
    </citation>
    <scope>NUCLEOTIDE SEQUENCE [LARGE SCALE GENOMIC DNA]</scope>
    <source>
        <strain evidence="11">H10</strain>
    </source>
</reference>
<dbReference type="OMA" id="FPYNTWG"/>
<dbReference type="InterPro" id="IPR011009">
    <property type="entry name" value="Kinase-like_dom_sf"/>
</dbReference>
<dbReference type="AlphaFoldDB" id="A0A0M9FZK4"/>
<keyword evidence="12" id="KW-1185">Reference proteome</keyword>
<dbReference type="OrthoDB" id="10252354at2759"/>
<keyword evidence="3 11" id="KW-0418">Kinase</keyword>
<evidence type="ECO:0000256" key="2">
    <source>
        <dbReference type="ARBA" id="ARBA00022741"/>
    </source>
</evidence>
<keyword evidence="4" id="KW-0067">ATP-binding</keyword>
<dbReference type="Proteomes" id="UP000037923">
    <property type="component" value="Unassembled WGS sequence"/>
</dbReference>
<dbReference type="GeneID" id="26906100"/>
<dbReference type="PANTHER" id="PTHR48013:SF9">
    <property type="entry name" value="DUAL SPECIFICITY MITOGEN-ACTIVATED PROTEIN KINASE KINASE 5"/>
    <property type="match status" value="1"/>
</dbReference>
<name>A0A0M9FZK4_LEPPY</name>
<dbReference type="Gene3D" id="1.10.510.10">
    <property type="entry name" value="Transferase(Phosphotransferase) domain 1"/>
    <property type="match status" value="1"/>
</dbReference>
<dbReference type="GO" id="GO:0004708">
    <property type="term" value="F:MAP kinase kinase activity"/>
    <property type="evidence" value="ECO:0007669"/>
    <property type="project" value="UniProtKB-EC"/>
</dbReference>
<keyword evidence="1" id="KW-0808">Transferase</keyword>
<feature type="domain" description="Protein kinase" evidence="10">
    <location>
        <begin position="75"/>
        <end position="333"/>
    </location>
</feature>
<comment type="similarity">
    <text evidence="5">Belongs to the protein kinase superfamily. STE Ser/Thr protein kinase family. MAP kinase kinase subfamily.</text>
</comment>
<organism evidence="11 12">
    <name type="scientific">Leptomonas pyrrhocoris</name>
    <name type="common">Firebug parasite</name>
    <dbReference type="NCBI Taxonomy" id="157538"/>
    <lineage>
        <taxon>Eukaryota</taxon>
        <taxon>Discoba</taxon>
        <taxon>Euglenozoa</taxon>
        <taxon>Kinetoplastea</taxon>
        <taxon>Metakinetoplastina</taxon>
        <taxon>Trypanosomatida</taxon>
        <taxon>Trypanosomatidae</taxon>
        <taxon>Leishmaniinae</taxon>
        <taxon>Leptomonas</taxon>
    </lineage>
</organism>
<comment type="catalytic activity">
    <reaction evidence="9">
        <text>L-tyrosyl-[protein] + ATP = O-phospho-L-tyrosyl-[protein] + ADP + H(+)</text>
        <dbReference type="Rhea" id="RHEA:10596"/>
        <dbReference type="Rhea" id="RHEA-COMP:10136"/>
        <dbReference type="Rhea" id="RHEA-COMP:20101"/>
        <dbReference type="ChEBI" id="CHEBI:15378"/>
        <dbReference type="ChEBI" id="CHEBI:30616"/>
        <dbReference type="ChEBI" id="CHEBI:46858"/>
        <dbReference type="ChEBI" id="CHEBI:61978"/>
        <dbReference type="ChEBI" id="CHEBI:456216"/>
        <dbReference type="EC" id="2.7.12.2"/>
    </reaction>
</comment>
<evidence type="ECO:0000313" key="11">
    <source>
        <dbReference type="EMBL" id="KPA79370.1"/>
    </source>
</evidence>
<dbReference type="EC" id="2.7.12.2" evidence="6"/>
<dbReference type="SUPFAM" id="SSF56112">
    <property type="entry name" value="Protein kinase-like (PK-like)"/>
    <property type="match status" value="1"/>
</dbReference>
<evidence type="ECO:0000256" key="6">
    <source>
        <dbReference type="ARBA" id="ARBA00038999"/>
    </source>
</evidence>
<evidence type="ECO:0000256" key="7">
    <source>
        <dbReference type="ARBA" id="ARBA00049014"/>
    </source>
</evidence>
<comment type="catalytic activity">
    <reaction evidence="8">
        <text>L-threonyl-[protein] + ATP = O-phospho-L-threonyl-[protein] + ADP + H(+)</text>
        <dbReference type="Rhea" id="RHEA:46608"/>
        <dbReference type="Rhea" id="RHEA-COMP:11060"/>
        <dbReference type="Rhea" id="RHEA-COMP:11605"/>
        <dbReference type="ChEBI" id="CHEBI:15378"/>
        <dbReference type="ChEBI" id="CHEBI:30013"/>
        <dbReference type="ChEBI" id="CHEBI:30616"/>
        <dbReference type="ChEBI" id="CHEBI:61977"/>
        <dbReference type="ChEBI" id="CHEBI:456216"/>
        <dbReference type="EC" id="2.7.12.2"/>
    </reaction>
</comment>
<dbReference type="CDD" id="cd06623">
    <property type="entry name" value="PKc_MAPKK_plant_like"/>
    <property type="match status" value="1"/>
</dbReference>
<accession>A0A0M9FZK4</accession>
<evidence type="ECO:0000259" key="10">
    <source>
        <dbReference type="PROSITE" id="PS50011"/>
    </source>
</evidence>
<evidence type="ECO:0000256" key="3">
    <source>
        <dbReference type="ARBA" id="ARBA00022777"/>
    </source>
</evidence>
<protein>
    <recommendedName>
        <fullName evidence="6">mitogen-activated protein kinase kinase</fullName>
        <ecNumber evidence="6">2.7.12.2</ecNumber>
    </recommendedName>
</protein>
<evidence type="ECO:0000256" key="4">
    <source>
        <dbReference type="ARBA" id="ARBA00022840"/>
    </source>
</evidence>
<comment type="caution">
    <text evidence="11">The sequence shown here is derived from an EMBL/GenBank/DDBJ whole genome shotgun (WGS) entry which is preliminary data.</text>
</comment>
<keyword evidence="2" id="KW-0547">Nucleotide-binding</keyword>
<evidence type="ECO:0000313" key="12">
    <source>
        <dbReference type="Proteomes" id="UP000037923"/>
    </source>
</evidence>
<comment type="catalytic activity">
    <reaction evidence="7">
        <text>L-seryl-[protein] + ATP = O-phospho-L-seryl-[protein] + ADP + H(+)</text>
        <dbReference type="Rhea" id="RHEA:17989"/>
        <dbReference type="Rhea" id="RHEA-COMP:9863"/>
        <dbReference type="Rhea" id="RHEA-COMP:11604"/>
        <dbReference type="ChEBI" id="CHEBI:15378"/>
        <dbReference type="ChEBI" id="CHEBI:29999"/>
        <dbReference type="ChEBI" id="CHEBI:30616"/>
        <dbReference type="ChEBI" id="CHEBI:83421"/>
        <dbReference type="ChEBI" id="CHEBI:456216"/>
        <dbReference type="EC" id="2.7.12.2"/>
    </reaction>
</comment>
<evidence type="ECO:0000256" key="9">
    <source>
        <dbReference type="ARBA" id="ARBA00051693"/>
    </source>
</evidence>
<dbReference type="Pfam" id="PF00069">
    <property type="entry name" value="Pkinase"/>
    <property type="match status" value="1"/>
</dbReference>